<keyword evidence="8" id="KW-0624">Polysaccharide degradation</keyword>
<protein>
    <recommendedName>
        <fullName evidence="2">feruloyl esterase</fullName>
        <ecNumber evidence="2">3.1.1.73</ecNumber>
    </recommendedName>
</protein>
<organism evidence="12 13">
    <name type="scientific">Diaporthe vaccinii</name>
    <dbReference type="NCBI Taxonomy" id="105482"/>
    <lineage>
        <taxon>Eukaryota</taxon>
        <taxon>Fungi</taxon>
        <taxon>Dikarya</taxon>
        <taxon>Ascomycota</taxon>
        <taxon>Pezizomycotina</taxon>
        <taxon>Sordariomycetes</taxon>
        <taxon>Sordariomycetidae</taxon>
        <taxon>Diaporthales</taxon>
        <taxon>Diaporthaceae</taxon>
        <taxon>Diaporthe</taxon>
        <taxon>Diaporthe eres species complex</taxon>
    </lineage>
</organism>
<feature type="region of interest" description="Disordered" evidence="10">
    <location>
        <begin position="277"/>
        <end position="301"/>
    </location>
</feature>
<keyword evidence="7" id="KW-0119">Carbohydrate metabolism</keyword>
<feature type="chain" id="PRO_5045949557" description="feruloyl esterase" evidence="11">
    <location>
        <begin position="22"/>
        <end position="336"/>
    </location>
</feature>
<keyword evidence="4" id="KW-0858">Xylan degradation</keyword>
<keyword evidence="13" id="KW-1185">Reference proteome</keyword>
<evidence type="ECO:0000256" key="1">
    <source>
        <dbReference type="ARBA" id="ARBA00004613"/>
    </source>
</evidence>
<evidence type="ECO:0000256" key="9">
    <source>
        <dbReference type="ARBA" id="ARBA00034075"/>
    </source>
</evidence>
<evidence type="ECO:0000256" key="8">
    <source>
        <dbReference type="ARBA" id="ARBA00023326"/>
    </source>
</evidence>
<dbReference type="Proteomes" id="UP001600888">
    <property type="component" value="Unassembled WGS sequence"/>
</dbReference>
<keyword evidence="5 11" id="KW-0732">Signal</keyword>
<dbReference type="SUPFAM" id="SSF53474">
    <property type="entry name" value="alpha/beta-Hydrolases"/>
    <property type="match status" value="1"/>
</dbReference>
<dbReference type="InterPro" id="IPR043595">
    <property type="entry name" value="FaeB/C/D"/>
</dbReference>
<feature type="signal peptide" evidence="11">
    <location>
        <begin position="1"/>
        <end position="21"/>
    </location>
</feature>
<dbReference type="InterPro" id="IPR029058">
    <property type="entry name" value="AB_hydrolase_fold"/>
</dbReference>
<evidence type="ECO:0000256" key="6">
    <source>
        <dbReference type="ARBA" id="ARBA00022801"/>
    </source>
</evidence>
<evidence type="ECO:0000313" key="13">
    <source>
        <dbReference type="Proteomes" id="UP001600888"/>
    </source>
</evidence>
<evidence type="ECO:0000256" key="11">
    <source>
        <dbReference type="SAM" id="SignalP"/>
    </source>
</evidence>
<evidence type="ECO:0000256" key="3">
    <source>
        <dbReference type="ARBA" id="ARBA00022525"/>
    </source>
</evidence>
<name>A0ABR4F2L8_9PEZI</name>
<dbReference type="PANTHER" id="PTHR38050:SF2">
    <property type="entry name" value="FERULOYL ESTERASE C-RELATED"/>
    <property type="match status" value="1"/>
</dbReference>
<keyword evidence="3" id="KW-0964">Secreted</keyword>
<sequence length="336" mass="36759">MRAISFITLLGAGLLSRHAAARPSEGCQKDNAVDLEQTYNVQTGDRRYLLWFPANYRPTTPAPVVLSYHGGTRVAEEQQRLDLLSTADFNQEYIVVYPNGINETWEGVPEVRTDDVGFTSSILDELEAQYCIDTDRIYATGKSQGGGLVGVLACDEDMSQRIAAFAPVSGAFYISDFGDVCEPETVPIEPCSPGRDDVPVLDFHGLVDDTIAYYGGPRRGGCLPSIPYWVRTWAERDGLGSENETSAVPGAPEGSSAVRYEFGEGIQKGLVTHIMDGTDIGHDWPSTQPNSDNSQEGRHPASFNASSLILDFFEAHPLPLDSTITACQDQDRRRSR</sequence>
<accession>A0ABR4F2L8</accession>
<evidence type="ECO:0000313" key="12">
    <source>
        <dbReference type="EMBL" id="KAL2288927.1"/>
    </source>
</evidence>
<comment type="caution">
    <text evidence="12">The sequence shown here is derived from an EMBL/GenBank/DDBJ whole genome shotgun (WGS) entry which is preliminary data.</text>
</comment>
<proteinExistence type="predicted"/>
<dbReference type="Gene3D" id="3.40.50.1820">
    <property type="entry name" value="alpha/beta hydrolase"/>
    <property type="match status" value="1"/>
</dbReference>
<gene>
    <name evidence="12" type="ORF">FJTKL_02815</name>
</gene>
<comment type="subcellular location">
    <subcellularLocation>
        <location evidence="1">Secreted</location>
    </subcellularLocation>
</comment>
<comment type="catalytic activity">
    <reaction evidence="9">
        <text>feruloyl-polysaccharide + H2O = ferulate + polysaccharide.</text>
        <dbReference type="EC" id="3.1.1.73"/>
    </reaction>
</comment>
<feature type="compositionally biased region" description="Polar residues" evidence="10">
    <location>
        <begin position="285"/>
        <end position="294"/>
    </location>
</feature>
<dbReference type="PANTHER" id="PTHR38050">
    <property type="match status" value="1"/>
</dbReference>
<evidence type="ECO:0000256" key="7">
    <source>
        <dbReference type="ARBA" id="ARBA00023277"/>
    </source>
</evidence>
<keyword evidence="6" id="KW-0378">Hydrolase</keyword>
<evidence type="ECO:0000256" key="4">
    <source>
        <dbReference type="ARBA" id="ARBA00022651"/>
    </source>
</evidence>
<evidence type="ECO:0000256" key="10">
    <source>
        <dbReference type="SAM" id="MobiDB-lite"/>
    </source>
</evidence>
<evidence type="ECO:0000256" key="5">
    <source>
        <dbReference type="ARBA" id="ARBA00022729"/>
    </source>
</evidence>
<dbReference type="EC" id="3.1.1.73" evidence="2"/>
<evidence type="ECO:0000256" key="2">
    <source>
        <dbReference type="ARBA" id="ARBA00013091"/>
    </source>
</evidence>
<dbReference type="EMBL" id="JBAWTH010000014">
    <property type="protein sequence ID" value="KAL2288927.1"/>
    <property type="molecule type" value="Genomic_DNA"/>
</dbReference>
<reference evidence="12 13" key="1">
    <citation type="submission" date="2024-03" db="EMBL/GenBank/DDBJ databases">
        <title>A high-quality draft genome sequence of Diaporthe vaccinii, a causative agent of upright dieback and viscid rot disease in cranberry plants.</title>
        <authorList>
            <person name="Sarrasin M."/>
            <person name="Lang B.F."/>
            <person name="Burger G."/>
        </authorList>
    </citation>
    <scope>NUCLEOTIDE SEQUENCE [LARGE SCALE GENOMIC DNA]</scope>
    <source>
        <strain evidence="12 13">IS7</strain>
    </source>
</reference>